<evidence type="ECO:0000313" key="2">
    <source>
        <dbReference type="Proteomes" id="UP000199009"/>
    </source>
</evidence>
<gene>
    <name evidence="1" type="ORF">SAMN04489810_1375</name>
</gene>
<name>A0A1G7XBZ5_9MICO</name>
<dbReference type="AlphaFoldDB" id="A0A1G7XBZ5"/>
<dbReference type="Proteomes" id="UP000199009">
    <property type="component" value="Chromosome I"/>
</dbReference>
<dbReference type="EMBL" id="LT629692">
    <property type="protein sequence ID" value="SDG81748.1"/>
    <property type="molecule type" value="Genomic_DNA"/>
</dbReference>
<sequence>MPTANPAAVYLARIEPPPKRLSYIQRRDSLEETAFRAHWSQVHSRIAR</sequence>
<evidence type="ECO:0008006" key="3">
    <source>
        <dbReference type="Google" id="ProtNLM"/>
    </source>
</evidence>
<proteinExistence type="predicted"/>
<reference evidence="1 2" key="1">
    <citation type="submission" date="2016-10" db="EMBL/GenBank/DDBJ databases">
        <authorList>
            <person name="de Groot N.N."/>
        </authorList>
    </citation>
    <scope>NUCLEOTIDE SEQUENCE [LARGE SCALE GENOMIC DNA]</scope>
    <source>
        <strain evidence="1 2">DSM 23142</strain>
    </source>
</reference>
<keyword evidence="2" id="KW-1185">Reference proteome</keyword>
<evidence type="ECO:0000313" key="1">
    <source>
        <dbReference type="EMBL" id="SDG81748.1"/>
    </source>
</evidence>
<accession>A0A1G7XBZ5</accession>
<organism evidence="1 2">
    <name type="scientific">Microbacterium pygmaeum</name>
    <dbReference type="NCBI Taxonomy" id="370764"/>
    <lineage>
        <taxon>Bacteria</taxon>
        <taxon>Bacillati</taxon>
        <taxon>Actinomycetota</taxon>
        <taxon>Actinomycetes</taxon>
        <taxon>Micrococcales</taxon>
        <taxon>Microbacteriaceae</taxon>
        <taxon>Microbacterium</taxon>
    </lineage>
</organism>
<protein>
    <recommendedName>
        <fullName evidence="3">EthD domain-containing protein</fullName>
    </recommendedName>
</protein>